<keyword evidence="1" id="KW-0472">Membrane</keyword>
<evidence type="ECO:0000313" key="3">
    <source>
        <dbReference type="Proteomes" id="UP000185192"/>
    </source>
</evidence>
<name>A0A1N6H0X4_9SPHN</name>
<reference evidence="3" key="1">
    <citation type="submission" date="2016-11" db="EMBL/GenBank/DDBJ databases">
        <authorList>
            <person name="Varghese N."/>
            <person name="Submissions S."/>
        </authorList>
    </citation>
    <scope>NUCLEOTIDE SEQUENCE [LARGE SCALE GENOMIC DNA]</scope>
    <source>
        <strain evidence="3">DSM 22363</strain>
    </source>
</reference>
<accession>A0A1N6H0X4</accession>
<evidence type="ECO:0000256" key="1">
    <source>
        <dbReference type="SAM" id="Phobius"/>
    </source>
</evidence>
<sequence>MWKIVRVLTIVLMLPLLVLTWLPSNRVPMDGESYAWGLPLLGMDLSGRSINFDWLVVLLFTLLALATLWFLVRGTARQFGWWGCLYFGLFFLSAILMVTGSEEPLVMHGDTLGVEIPLGSLIIGHTGLLWLIALSVLVWHRAPDERPPLTRTNRVLLAVLFLAWCASAVMLRLGGSESQLDQAGVLLLISVALFLPVALLRFNSAEPAQMATA</sequence>
<gene>
    <name evidence="2" type="ORF">SAMN02745824_3083</name>
</gene>
<dbReference type="STRING" id="1123272.SAMN02745824_3083"/>
<dbReference type="AlphaFoldDB" id="A0A1N6H0X4"/>
<feature type="transmembrane region" description="Helical" evidence="1">
    <location>
        <begin position="183"/>
        <end position="202"/>
    </location>
</feature>
<proteinExistence type="predicted"/>
<keyword evidence="1" id="KW-0812">Transmembrane</keyword>
<feature type="transmembrane region" description="Helical" evidence="1">
    <location>
        <begin position="118"/>
        <end position="140"/>
    </location>
</feature>
<protein>
    <submittedName>
        <fullName evidence="2">Uncharacterized protein</fullName>
    </submittedName>
</protein>
<feature type="transmembrane region" description="Helical" evidence="1">
    <location>
        <begin position="79"/>
        <end position="98"/>
    </location>
</feature>
<dbReference type="EMBL" id="FSQW01000002">
    <property type="protein sequence ID" value="SIO13409.1"/>
    <property type="molecule type" value="Genomic_DNA"/>
</dbReference>
<organism evidence="2 3">
    <name type="scientific">Parasphingorhabdus marina DSM 22363</name>
    <dbReference type="NCBI Taxonomy" id="1123272"/>
    <lineage>
        <taxon>Bacteria</taxon>
        <taxon>Pseudomonadati</taxon>
        <taxon>Pseudomonadota</taxon>
        <taxon>Alphaproteobacteria</taxon>
        <taxon>Sphingomonadales</taxon>
        <taxon>Sphingomonadaceae</taxon>
        <taxon>Parasphingorhabdus</taxon>
    </lineage>
</organism>
<feature type="transmembrane region" description="Helical" evidence="1">
    <location>
        <begin position="50"/>
        <end position="72"/>
    </location>
</feature>
<dbReference type="Proteomes" id="UP000185192">
    <property type="component" value="Unassembled WGS sequence"/>
</dbReference>
<feature type="transmembrane region" description="Helical" evidence="1">
    <location>
        <begin position="152"/>
        <end position="171"/>
    </location>
</feature>
<evidence type="ECO:0000313" key="2">
    <source>
        <dbReference type="EMBL" id="SIO13409.1"/>
    </source>
</evidence>
<keyword evidence="3" id="KW-1185">Reference proteome</keyword>
<dbReference type="RefSeq" id="WP_074206004.1">
    <property type="nucleotide sequence ID" value="NZ_FSQW01000002.1"/>
</dbReference>
<keyword evidence="1" id="KW-1133">Transmembrane helix</keyword>